<dbReference type="Pfam" id="PF13924">
    <property type="entry name" value="Lipocalin_5"/>
    <property type="match status" value="1"/>
</dbReference>
<dbReference type="EMBL" id="POUT01000008">
    <property type="protein sequence ID" value="PNG08854.1"/>
    <property type="molecule type" value="Genomic_DNA"/>
</dbReference>
<comment type="caution">
    <text evidence="2">The sequence shown here is derived from an EMBL/GenBank/DDBJ whole genome shotgun (WGS) entry which is preliminary data.</text>
</comment>
<protein>
    <recommendedName>
        <fullName evidence="1">Lipocalin-like domain-containing protein</fullName>
    </recommendedName>
</protein>
<gene>
    <name evidence="2" type="ORF">CXK94_15205</name>
</gene>
<dbReference type="InterPro" id="IPR024311">
    <property type="entry name" value="Lipocalin-like"/>
</dbReference>
<feature type="domain" description="Lipocalin-like" evidence="1">
    <location>
        <begin position="8"/>
        <end position="140"/>
    </location>
</feature>
<reference evidence="2 3" key="1">
    <citation type="submission" date="2018-01" db="EMBL/GenBank/DDBJ databases">
        <title>Denitrification phenotypes of diverse strains of Pseudomonas stutzeri.</title>
        <authorList>
            <person name="Milligan D.A."/>
            <person name="Bergaust L."/>
            <person name="Bakken L.R."/>
            <person name="Frostegard A."/>
        </authorList>
    </citation>
    <scope>NUCLEOTIDE SEQUENCE [LARGE SCALE GENOMIC DNA]</scope>
    <source>
        <strain evidence="2 3">24a75</strain>
    </source>
</reference>
<dbReference type="RefSeq" id="WP_102894982.1">
    <property type="nucleotide sequence ID" value="NZ_JAMOHU010000006.1"/>
</dbReference>
<evidence type="ECO:0000313" key="2">
    <source>
        <dbReference type="EMBL" id="PNG08854.1"/>
    </source>
</evidence>
<name>A0A2N8T284_STUST</name>
<dbReference type="AlphaFoldDB" id="A0A2N8T284"/>
<evidence type="ECO:0000259" key="1">
    <source>
        <dbReference type="Pfam" id="PF13924"/>
    </source>
</evidence>
<dbReference type="Proteomes" id="UP000236023">
    <property type="component" value="Unassembled WGS sequence"/>
</dbReference>
<organism evidence="2 3">
    <name type="scientific">Stutzerimonas stutzeri</name>
    <name type="common">Pseudomonas stutzeri</name>
    <dbReference type="NCBI Taxonomy" id="316"/>
    <lineage>
        <taxon>Bacteria</taxon>
        <taxon>Pseudomonadati</taxon>
        <taxon>Pseudomonadota</taxon>
        <taxon>Gammaproteobacteria</taxon>
        <taxon>Pseudomonadales</taxon>
        <taxon>Pseudomonadaceae</taxon>
        <taxon>Stutzerimonas</taxon>
    </lineage>
</organism>
<evidence type="ECO:0000313" key="3">
    <source>
        <dbReference type="Proteomes" id="UP000236023"/>
    </source>
</evidence>
<accession>A0A2N8T284</accession>
<sequence length="147" mass="16347">MNRETIKGRWNILAWEQLYDDGRVVLPMGSELEGFIEYSDFGMFCVVSRMDRPAFASGGQWSASDAEKAAAYGSYLTYAGDYDVDGNTITHKVRHSLFPDWVGGEQRRSAELEGDVLALTARLEVGTSEARTARLLWRRAGAPCCAQ</sequence>
<proteinExistence type="predicted"/>